<protein>
    <submittedName>
        <fullName evidence="1">Uncharacterized protein</fullName>
    </submittedName>
</protein>
<evidence type="ECO:0000313" key="2">
    <source>
        <dbReference type="Proteomes" id="UP000518752"/>
    </source>
</evidence>
<proteinExistence type="predicted"/>
<organism evidence="1 2">
    <name type="scientific">Collybiopsis confluens</name>
    <dbReference type="NCBI Taxonomy" id="2823264"/>
    <lineage>
        <taxon>Eukaryota</taxon>
        <taxon>Fungi</taxon>
        <taxon>Dikarya</taxon>
        <taxon>Basidiomycota</taxon>
        <taxon>Agaricomycotina</taxon>
        <taxon>Agaricomycetes</taxon>
        <taxon>Agaricomycetidae</taxon>
        <taxon>Agaricales</taxon>
        <taxon>Marasmiineae</taxon>
        <taxon>Omphalotaceae</taxon>
        <taxon>Collybiopsis</taxon>
    </lineage>
</organism>
<dbReference type="Proteomes" id="UP000518752">
    <property type="component" value="Unassembled WGS sequence"/>
</dbReference>
<name>A0A8H5MGD0_9AGAR</name>
<dbReference type="OrthoDB" id="10674377at2759"/>
<evidence type="ECO:0000313" key="1">
    <source>
        <dbReference type="EMBL" id="KAF5392947.1"/>
    </source>
</evidence>
<dbReference type="EMBL" id="JAACJN010000003">
    <property type="protein sequence ID" value="KAF5392947.1"/>
    <property type="molecule type" value="Genomic_DNA"/>
</dbReference>
<reference evidence="1 2" key="1">
    <citation type="journal article" date="2020" name="ISME J.">
        <title>Uncovering the hidden diversity of litter-decomposition mechanisms in mushroom-forming fungi.</title>
        <authorList>
            <person name="Floudas D."/>
            <person name="Bentzer J."/>
            <person name="Ahren D."/>
            <person name="Johansson T."/>
            <person name="Persson P."/>
            <person name="Tunlid A."/>
        </authorList>
    </citation>
    <scope>NUCLEOTIDE SEQUENCE [LARGE SCALE GENOMIC DNA]</scope>
    <source>
        <strain evidence="1 2">CBS 406.79</strain>
    </source>
</reference>
<dbReference type="AlphaFoldDB" id="A0A8H5MGD0"/>
<accession>A0A8H5MGD0</accession>
<sequence length="325" mass="37973">MLQFLLHHVWNDLPEEEFWKYLNNVLHHFDIVEADQRFHEDESCGISISSFIVKLCENWMSRPGYQPSALDHLLVEKVKTEWNTKLVRGPSDRAIILVRATEKLQVQFQTHSTTFAEFAVLAIDLPHVLRYGSVKAHCSFIDNNYLTLLYEHYKTQPQSHYIPDLVSNFVPALDSQDVKSPERAKCVDHLFEHQNSRYAIILVILELEDQMDWVDTPSILAQLCPLRQLLIDLRDWLKLVAKFLDATHKEDRECLREEIGMDPLLFSDQHSERLKDFIHSFDNYLADTQYQPEPLPLQEGTVVVRGRPQTAENSWIVSRSSALHW</sequence>
<gene>
    <name evidence="1" type="ORF">D9757_001087</name>
</gene>
<comment type="caution">
    <text evidence="1">The sequence shown here is derived from an EMBL/GenBank/DDBJ whole genome shotgun (WGS) entry which is preliminary data.</text>
</comment>
<keyword evidence="2" id="KW-1185">Reference proteome</keyword>